<evidence type="ECO:0008006" key="4">
    <source>
        <dbReference type="Google" id="ProtNLM"/>
    </source>
</evidence>
<dbReference type="SUPFAM" id="SSF56784">
    <property type="entry name" value="HAD-like"/>
    <property type="match status" value="1"/>
</dbReference>
<dbReference type="InterPro" id="IPR023214">
    <property type="entry name" value="HAD_sf"/>
</dbReference>
<evidence type="ECO:0000313" key="3">
    <source>
        <dbReference type="Proteomes" id="UP000637628"/>
    </source>
</evidence>
<dbReference type="EMBL" id="BOML01000006">
    <property type="protein sequence ID" value="GID99503.1"/>
    <property type="molecule type" value="Genomic_DNA"/>
</dbReference>
<dbReference type="Pfam" id="PF00702">
    <property type="entry name" value="Hydrolase"/>
    <property type="match status" value="1"/>
</dbReference>
<dbReference type="SFLD" id="SFLDS00003">
    <property type="entry name" value="Haloacid_Dehalogenase"/>
    <property type="match status" value="1"/>
</dbReference>
<dbReference type="Proteomes" id="UP000637628">
    <property type="component" value="Unassembled WGS sequence"/>
</dbReference>
<sequence>MRAIVFDFFGTLTDPAAEAGRRDSVTATAAALGVPADRFWHAMGASFPERIVGGYGDARQTLRRVARDCGADPAESELDAAVAAQLAGSVHVRPPRPGVLDLLDRLRADGYRLGLISDCSSELYESWPETPYAPRIDAAVFSWHEGYRKPDQRLYEAVSARLGVNPADCWYVGDGGSREHAGAHRAGMRPILVTNTAYPDAAALRSDPDPYTPALAIPDLDALPTLIDS</sequence>
<dbReference type="Gene3D" id="3.40.50.1000">
    <property type="entry name" value="HAD superfamily/HAD-like"/>
    <property type="match status" value="1"/>
</dbReference>
<dbReference type="PANTHER" id="PTHR43316">
    <property type="entry name" value="HYDROLASE, HALOACID DELAHOGENASE-RELATED"/>
    <property type="match status" value="1"/>
</dbReference>
<proteinExistence type="predicted"/>
<dbReference type="InterPro" id="IPR006439">
    <property type="entry name" value="HAD-SF_hydro_IA"/>
</dbReference>
<dbReference type="SFLD" id="SFLDG01129">
    <property type="entry name" value="C1.5:_HAD__Beta-PGM__Phosphata"/>
    <property type="match status" value="1"/>
</dbReference>
<name>A0ABQ3YQ77_9ACTN</name>
<protein>
    <recommendedName>
        <fullName evidence="4">HAD family hydrolase</fullName>
    </recommendedName>
</protein>
<dbReference type="InterPro" id="IPR051540">
    <property type="entry name" value="S-2-haloacid_dehalogenase"/>
</dbReference>
<dbReference type="RefSeq" id="WP_203724992.1">
    <property type="nucleotide sequence ID" value="NZ_BAAATX010000023.1"/>
</dbReference>
<evidence type="ECO:0000313" key="2">
    <source>
        <dbReference type="EMBL" id="GID99503.1"/>
    </source>
</evidence>
<reference evidence="2 3" key="1">
    <citation type="submission" date="2021-01" db="EMBL/GenBank/DDBJ databases">
        <title>Whole genome shotgun sequence of Actinoplanes durhamensis NBRC 14914.</title>
        <authorList>
            <person name="Komaki H."/>
            <person name="Tamura T."/>
        </authorList>
    </citation>
    <scope>NUCLEOTIDE SEQUENCE [LARGE SCALE GENOMIC DNA]</scope>
    <source>
        <strain evidence="2 3">NBRC 14914</strain>
    </source>
</reference>
<dbReference type="PANTHER" id="PTHR43316:SF3">
    <property type="entry name" value="HALOACID DEHALOGENASE, TYPE II (AFU_ORTHOLOGUE AFUA_2G07750)-RELATED"/>
    <property type="match status" value="1"/>
</dbReference>
<dbReference type="InterPro" id="IPR036412">
    <property type="entry name" value="HAD-like_sf"/>
</dbReference>
<gene>
    <name evidence="2" type="ORF">Adu01nite_08540</name>
</gene>
<comment type="caution">
    <text evidence="2">The sequence shown here is derived from an EMBL/GenBank/DDBJ whole genome shotgun (WGS) entry which is preliminary data.</text>
</comment>
<keyword evidence="3" id="KW-1185">Reference proteome</keyword>
<dbReference type="PRINTS" id="PR00413">
    <property type="entry name" value="HADHALOGNASE"/>
</dbReference>
<accession>A0ABQ3YQ77</accession>
<organism evidence="2 3">
    <name type="scientific">Paractinoplanes durhamensis</name>
    <dbReference type="NCBI Taxonomy" id="113563"/>
    <lineage>
        <taxon>Bacteria</taxon>
        <taxon>Bacillati</taxon>
        <taxon>Actinomycetota</taxon>
        <taxon>Actinomycetes</taxon>
        <taxon>Micromonosporales</taxon>
        <taxon>Micromonosporaceae</taxon>
        <taxon>Paractinoplanes</taxon>
    </lineage>
</organism>
<keyword evidence="1" id="KW-0378">Hydrolase</keyword>
<evidence type="ECO:0000256" key="1">
    <source>
        <dbReference type="ARBA" id="ARBA00022801"/>
    </source>
</evidence>